<accession>A0A975NE28</accession>
<sequence length="152" mass="16867">MICINETRDAGVHHYPKALPWIGPMRTNAHAGMPASPPISSRMRLAISVALFISLIEHGYAQSPQAPIPVQPNIATLQSQGHVFKTGEPCKQMSGKSGIIKRDACRRWYCSRTDYQDITERRPNFAADMGCEWQLVGLHCLCRPPGTPAKEK</sequence>
<evidence type="ECO:0000313" key="2">
    <source>
        <dbReference type="Proteomes" id="UP000680839"/>
    </source>
</evidence>
<protein>
    <submittedName>
        <fullName evidence="1">Uncharacterized protein</fullName>
    </submittedName>
</protein>
<dbReference type="AlphaFoldDB" id="A0A975NE28"/>
<proteinExistence type="predicted"/>
<organism evidence="1 2">
    <name type="scientific">Bradyrhizobium sediminis</name>
    <dbReference type="NCBI Taxonomy" id="2840469"/>
    <lineage>
        <taxon>Bacteria</taxon>
        <taxon>Pseudomonadati</taxon>
        <taxon>Pseudomonadota</taxon>
        <taxon>Alphaproteobacteria</taxon>
        <taxon>Hyphomicrobiales</taxon>
        <taxon>Nitrobacteraceae</taxon>
        <taxon>Bradyrhizobium</taxon>
    </lineage>
</organism>
<evidence type="ECO:0000313" key="1">
    <source>
        <dbReference type="EMBL" id="QWG13412.1"/>
    </source>
</evidence>
<gene>
    <name evidence="1" type="ORF">KMZ29_01275</name>
</gene>
<dbReference type="Proteomes" id="UP000680839">
    <property type="component" value="Chromosome"/>
</dbReference>
<dbReference type="RefSeq" id="WP_215622131.1">
    <property type="nucleotide sequence ID" value="NZ_CP076134.1"/>
</dbReference>
<dbReference type="EMBL" id="CP076134">
    <property type="protein sequence ID" value="QWG13412.1"/>
    <property type="molecule type" value="Genomic_DNA"/>
</dbReference>
<reference evidence="1" key="1">
    <citation type="submission" date="2021-06" db="EMBL/GenBank/DDBJ databases">
        <title>Bradyrhizobium sp. S2-20-1 Genome sequencing.</title>
        <authorList>
            <person name="Jin L."/>
        </authorList>
    </citation>
    <scope>NUCLEOTIDE SEQUENCE</scope>
    <source>
        <strain evidence="1">S2-20-1</strain>
    </source>
</reference>
<name>A0A975NE28_9BRAD</name>